<feature type="region of interest" description="Disordered" evidence="1">
    <location>
        <begin position="56"/>
        <end position="86"/>
    </location>
</feature>
<reference evidence="2 3" key="1">
    <citation type="journal article" date="2012" name="Science">
        <title>The Paleozoic origin of enzymatic lignin decomposition reconstructed from 31 fungal genomes.</title>
        <authorList>
            <person name="Floudas D."/>
            <person name="Binder M."/>
            <person name="Riley R."/>
            <person name="Barry K."/>
            <person name="Blanchette R.A."/>
            <person name="Henrissat B."/>
            <person name="Martinez A.T."/>
            <person name="Otillar R."/>
            <person name="Spatafora J.W."/>
            <person name="Yadav J.S."/>
            <person name="Aerts A."/>
            <person name="Benoit I."/>
            <person name="Boyd A."/>
            <person name="Carlson A."/>
            <person name="Copeland A."/>
            <person name="Coutinho P.M."/>
            <person name="de Vries R.P."/>
            <person name="Ferreira P."/>
            <person name="Findley K."/>
            <person name="Foster B."/>
            <person name="Gaskell J."/>
            <person name="Glotzer D."/>
            <person name="Gorecki P."/>
            <person name="Heitman J."/>
            <person name="Hesse C."/>
            <person name="Hori C."/>
            <person name="Igarashi K."/>
            <person name="Jurgens J.A."/>
            <person name="Kallen N."/>
            <person name="Kersten P."/>
            <person name="Kohler A."/>
            <person name="Kuees U."/>
            <person name="Kumar T.K.A."/>
            <person name="Kuo A."/>
            <person name="LaButti K."/>
            <person name="Larrondo L.F."/>
            <person name="Lindquist E."/>
            <person name="Ling A."/>
            <person name="Lombard V."/>
            <person name="Lucas S."/>
            <person name="Lundell T."/>
            <person name="Martin R."/>
            <person name="McLaughlin D.J."/>
            <person name="Morgenstern I."/>
            <person name="Morin E."/>
            <person name="Murat C."/>
            <person name="Nagy L.G."/>
            <person name="Nolan M."/>
            <person name="Ohm R.A."/>
            <person name="Patyshakuliyeva A."/>
            <person name="Rokas A."/>
            <person name="Ruiz-Duenas F.J."/>
            <person name="Sabat G."/>
            <person name="Salamov A."/>
            <person name="Samejima M."/>
            <person name="Schmutz J."/>
            <person name="Slot J.C."/>
            <person name="St John F."/>
            <person name="Stenlid J."/>
            <person name="Sun H."/>
            <person name="Sun S."/>
            <person name="Syed K."/>
            <person name="Tsang A."/>
            <person name="Wiebenga A."/>
            <person name="Young D."/>
            <person name="Pisabarro A."/>
            <person name="Eastwood D.C."/>
            <person name="Martin F."/>
            <person name="Cullen D."/>
            <person name="Grigoriev I.V."/>
            <person name="Hibbett D.S."/>
        </authorList>
    </citation>
    <scope>NUCLEOTIDE SEQUENCE [LARGE SCALE GENOMIC DNA]</scope>
    <source>
        <strain evidence="2 3">DJM-731 SS1</strain>
    </source>
</reference>
<dbReference type="HOGENOM" id="CLU_1348881_0_0_1"/>
<evidence type="ECO:0000313" key="2">
    <source>
        <dbReference type="EMBL" id="EJU05425.1"/>
    </source>
</evidence>
<organism evidence="2 3">
    <name type="scientific">Dacryopinax primogenitus (strain DJM 731)</name>
    <name type="common">Brown rot fungus</name>
    <dbReference type="NCBI Taxonomy" id="1858805"/>
    <lineage>
        <taxon>Eukaryota</taxon>
        <taxon>Fungi</taxon>
        <taxon>Dikarya</taxon>
        <taxon>Basidiomycota</taxon>
        <taxon>Agaricomycotina</taxon>
        <taxon>Dacrymycetes</taxon>
        <taxon>Dacrymycetales</taxon>
        <taxon>Dacrymycetaceae</taxon>
        <taxon>Dacryopinax</taxon>
    </lineage>
</organism>
<sequence length="203" mass="21724">MLAARAMVPVSFELHSTPSTSEASSVTSSAQISPSPSMDRIHLITPSGRALKTARGVLPHPGELTPEESEDEQGEEGDGGRKRSPLVPVRGRFVLGADEEDAVTSKDMIDTEPVSAVPLVRLPFTLHITLSIDLLQPSAFFDTCYFLHSLFVIGIGEGFYQRGVCGGVYAHTSSSPFQLSSPQAVLSSSLLSLWPRTSPARAM</sequence>
<accession>M5GAN3</accession>
<feature type="compositionally biased region" description="Acidic residues" evidence="1">
    <location>
        <begin position="65"/>
        <end position="77"/>
    </location>
</feature>
<dbReference type="Proteomes" id="UP000030653">
    <property type="component" value="Unassembled WGS sequence"/>
</dbReference>
<feature type="region of interest" description="Disordered" evidence="1">
    <location>
        <begin position="15"/>
        <end position="41"/>
    </location>
</feature>
<dbReference type="RefSeq" id="XP_040632319.1">
    <property type="nucleotide sequence ID" value="XM_040771724.1"/>
</dbReference>
<dbReference type="AlphaFoldDB" id="M5GAN3"/>
<dbReference type="OrthoDB" id="10619386at2759"/>
<protein>
    <submittedName>
        <fullName evidence="2">Uncharacterized protein</fullName>
    </submittedName>
</protein>
<dbReference type="EMBL" id="JH795856">
    <property type="protein sequence ID" value="EJU05425.1"/>
    <property type="molecule type" value="Genomic_DNA"/>
</dbReference>
<evidence type="ECO:0000313" key="3">
    <source>
        <dbReference type="Proteomes" id="UP000030653"/>
    </source>
</evidence>
<gene>
    <name evidence="2" type="ORF">DACRYDRAFT_19926</name>
</gene>
<name>M5GAN3_DACPD</name>
<evidence type="ECO:0000256" key="1">
    <source>
        <dbReference type="SAM" id="MobiDB-lite"/>
    </source>
</evidence>
<keyword evidence="3" id="KW-1185">Reference proteome</keyword>
<dbReference type="GeneID" id="63686786"/>
<feature type="compositionally biased region" description="Low complexity" evidence="1">
    <location>
        <begin position="16"/>
        <end position="37"/>
    </location>
</feature>
<proteinExistence type="predicted"/>